<sequence>MTIKKIIKKAAKNKSVTEEYYLQLYKTYYARSRVEKENLWSDMYQFNGPITVNGVTKQVEGKKIQAFIKSHLMTTQRQRCCYCKRYLVSSGHARHVEHVLPGSVYPQYVFMLRNLAVSCVECNLLKTKDVWWALASTSLKYPIPDKLRTCFHPNIDTYDSEIRFVRISTNHFSFSCYYGLTDKGRHLCKELLSKVSHKELILANDTVMNDAITKVANFSAGFTASSETEKFLMGIYDYLARR</sequence>
<protein>
    <recommendedName>
        <fullName evidence="3">HNH endonuclease</fullName>
    </recommendedName>
</protein>
<name>A0A2S9IH59_9GAMM</name>
<comment type="caution">
    <text evidence="1">The sequence shown here is derived from an EMBL/GenBank/DDBJ whole genome shotgun (WGS) entry which is preliminary data.</text>
</comment>
<gene>
    <name evidence="1" type="ORF">CQW29_00375</name>
</gene>
<accession>A0A2S9IH59</accession>
<evidence type="ECO:0008006" key="3">
    <source>
        <dbReference type="Google" id="ProtNLM"/>
    </source>
</evidence>
<dbReference type="AlphaFoldDB" id="A0A2S9IH59"/>
<dbReference type="EMBL" id="PDET01000001">
    <property type="protein sequence ID" value="PRD17126.1"/>
    <property type="molecule type" value="Genomic_DNA"/>
</dbReference>
<keyword evidence="2" id="KW-1185">Reference proteome</keyword>
<proteinExistence type="predicted"/>
<dbReference type="OrthoDB" id="4427988at2"/>
<dbReference type="Proteomes" id="UP000239181">
    <property type="component" value="Unassembled WGS sequence"/>
</dbReference>
<organism evidence="1 2">
    <name type="scientific">Pantoea coffeiphila</name>
    <dbReference type="NCBI Taxonomy" id="1465635"/>
    <lineage>
        <taxon>Bacteria</taxon>
        <taxon>Pseudomonadati</taxon>
        <taxon>Pseudomonadota</taxon>
        <taxon>Gammaproteobacteria</taxon>
        <taxon>Enterobacterales</taxon>
        <taxon>Erwiniaceae</taxon>
        <taxon>Pantoea</taxon>
    </lineage>
</organism>
<evidence type="ECO:0000313" key="2">
    <source>
        <dbReference type="Proteomes" id="UP000239181"/>
    </source>
</evidence>
<reference evidence="1 2" key="1">
    <citation type="submission" date="2017-10" db="EMBL/GenBank/DDBJ databases">
        <title>Draft genome of two endophytic bacteria isolated from 'guarana' Paullinia cupana (Mart.) Ducke.</title>
        <authorList>
            <person name="Siqueira K.A."/>
            <person name="Liotti R.G."/>
            <person name="Mendes T.A."/>
            <person name="Soares M.A."/>
        </authorList>
    </citation>
    <scope>NUCLEOTIDE SEQUENCE [LARGE SCALE GENOMIC DNA]</scope>
    <source>
        <strain evidence="1 2">342</strain>
    </source>
</reference>
<dbReference type="RefSeq" id="WP_105590730.1">
    <property type="nucleotide sequence ID" value="NZ_PDET01000001.1"/>
</dbReference>
<dbReference type="Gene3D" id="1.10.30.50">
    <property type="match status" value="1"/>
</dbReference>
<evidence type="ECO:0000313" key="1">
    <source>
        <dbReference type="EMBL" id="PRD17126.1"/>
    </source>
</evidence>